<evidence type="ECO:0000313" key="3">
    <source>
        <dbReference type="Proteomes" id="UP000025245"/>
    </source>
</evidence>
<dbReference type="AlphaFoldDB" id="A0A3L8GDX7"/>
<evidence type="ECO:0000313" key="4">
    <source>
        <dbReference type="Proteomes" id="UP000269148"/>
    </source>
</evidence>
<dbReference type="EMBL" id="QLQD01000075">
    <property type="protein sequence ID" value="RLU55275.1"/>
    <property type="molecule type" value="Genomic_DNA"/>
</dbReference>
<evidence type="ECO:0000313" key="1">
    <source>
        <dbReference type="EMBL" id="AHY16515.1"/>
    </source>
</evidence>
<keyword evidence="3" id="KW-1185">Reference proteome</keyword>
<dbReference type="GeneID" id="35766430"/>
<sequence length="153" mass="17924">MKQTVAEEQSLHFQNVISTFYETTLNDMSIHFETFLNNIFDAGYTANGPFFYCINSDMSENGKILIQTFLPVSEQHKFTLPKDFTYQNYFQILDMAAIRTSEDSESAISEAFNNLFKYIHQRKLKTRTPVFYLVTLDEEKIYTDLMIGIDYLD</sequence>
<dbReference type="KEGG" id="siq:DQ08_08690"/>
<proteinExistence type="predicted"/>
<reference evidence="2 4" key="2">
    <citation type="submission" date="2018-06" db="EMBL/GenBank/DDBJ databases">
        <title>Mutators as drivers of adaptation in pathogenic bacteria and a risk factor for host jumps and vaccine escape.</title>
        <authorList>
            <person name="Barnes A.C."/>
            <person name="Silayeva O."/>
        </authorList>
    </citation>
    <scope>NUCLEOTIDE SEQUENCE [LARGE SCALE GENOMIC DNA]</scope>
    <source>
        <strain evidence="2 4">QMA0445</strain>
    </source>
</reference>
<dbReference type="OrthoDB" id="2620258at2"/>
<dbReference type="SMR" id="A0A3L8GDX7"/>
<dbReference type="Proteomes" id="UP000269148">
    <property type="component" value="Unassembled WGS sequence"/>
</dbReference>
<protein>
    <submittedName>
        <fullName evidence="2">DUF5085 family protein</fullName>
    </submittedName>
</protein>
<reference evidence="1 3" key="1">
    <citation type="journal article" date="2014" name="Genome Announc.">
        <title>Complete Genome Sequence of a Virulent Strain, Streptococcus iniae ISET0901, Isolated from Diseased Tilapia.</title>
        <authorList>
            <person name="Pridgeon J.W."/>
            <person name="Zhang D."/>
            <person name="Zhang L."/>
        </authorList>
    </citation>
    <scope>NUCLEOTIDE SEQUENCE [LARGE SCALE GENOMIC DNA]</scope>
    <source>
        <strain evidence="1 3">ISET0901</strain>
    </source>
</reference>
<dbReference type="Pfam" id="PF16895">
    <property type="entry name" value="DUF5085"/>
    <property type="match status" value="1"/>
</dbReference>
<dbReference type="RefSeq" id="WP_003102138.1">
    <property type="nucleotide sequence ID" value="NZ_CP010783.1"/>
</dbReference>
<name>A0A3L8GDX7_STRIN</name>
<accession>A0A3L8GDX7</accession>
<dbReference type="EMBL" id="CP007586">
    <property type="protein sequence ID" value="AHY16515.1"/>
    <property type="molecule type" value="Genomic_DNA"/>
</dbReference>
<dbReference type="KEGG" id="sio:DW64_08675"/>
<dbReference type="Proteomes" id="UP000025245">
    <property type="component" value="Chromosome"/>
</dbReference>
<dbReference type="STRING" id="1346.BMF34_08690"/>
<organism evidence="2 4">
    <name type="scientific">Streptococcus iniae</name>
    <name type="common">Streptococcus shiloi</name>
    <dbReference type="NCBI Taxonomy" id="1346"/>
    <lineage>
        <taxon>Bacteria</taxon>
        <taxon>Bacillati</taxon>
        <taxon>Bacillota</taxon>
        <taxon>Bacilli</taxon>
        <taxon>Lactobacillales</taxon>
        <taxon>Streptococcaceae</taxon>
        <taxon>Streptococcus</taxon>
    </lineage>
</organism>
<evidence type="ECO:0000313" key="2">
    <source>
        <dbReference type="EMBL" id="RLU55275.1"/>
    </source>
</evidence>
<gene>
    <name evidence="2" type="ORF">DIY07_08790</name>
    <name evidence="1" type="ORF">DQ08_08690</name>
</gene>
<dbReference type="KEGG" id="siz:SI82_08780"/>
<dbReference type="InterPro" id="IPR031664">
    <property type="entry name" value="DUF5085"/>
</dbReference>